<dbReference type="PANTHER" id="PTHR45621">
    <property type="entry name" value="OS01G0588500 PROTEIN-RELATED"/>
    <property type="match status" value="1"/>
</dbReference>
<organism evidence="2 3">
    <name type="scientific">Psophocarpus tetragonolobus</name>
    <name type="common">Winged bean</name>
    <name type="synonym">Dolichos tetragonolobus</name>
    <dbReference type="NCBI Taxonomy" id="3891"/>
    <lineage>
        <taxon>Eukaryota</taxon>
        <taxon>Viridiplantae</taxon>
        <taxon>Streptophyta</taxon>
        <taxon>Embryophyta</taxon>
        <taxon>Tracheophyta</taxon>
        <taxon>Spermatophyta</taxon>
        <taxon>Magnoliopsida</taxon>
        <taxon>eudicotyledons</taxon>
        <taxon>Gunneridae</taxon>
        <taxon>Pentapetalae</taxon>
        <taxon>rosids</taxon>
        <taxon>fabids</taxon>
        <taxon>Fabales</taxon>
        <taxon>Fabaceae</taxon>
        <taxon>Papilionoideae</taxon>
        <taxon>50 kb inversion clade</taxon>
        <taxon>NPAAA clade</taxon>
        <taxon>indigoferoid/millettioid clade</taxon>
        <taxon>Phaseoleae</taxon>
        <taxon>Psophocarpus</taxon>
    </lineage>
</organism>
<dbReference type="Gene3D" id="1.10.510.10">
    <property type="entry name" value="Transferase(Phosphotransferase) domain 1"/>
    <property type="match status" value="1"/>
</dbReference>
<evidence type="ECO:0000313" key="2">
    <source>
        <dbReference type="EMBL" id="KAK7386830.1"/>
    </source>
</evidence>
<accession>A0AAN9S0A9</accession>
<dbReference type="GO" id="GO:0005524">
    <property type="term" value="F:ATP binding"/>
    <property type="evidence" value="ECO:0007669"/>
    <property type="project" value="UniProtKB-UniRule"/>
</dbReference>
<keyword evidence="1" id="KW-0067">ATP-binding</keyword>
<keyword evidence="3" id="KW-1185">Reference proteome</keyword>
<gene>
    <name evidence="2" type="ORF">VNO78_27167</name>
</gene>
<dbReference type="PROSITE" id="PS00107">
    <property type="entry name" value="PROTEIN_KINASE_ATP"/>
    <property type="match status" value="1"/>
</dbReference>
<dbReference type="InterPro" id="IPR017441">
    <property type="entry name" value="Protein_kinase_ATP_BS"/>
</dbReference>
<dbReference type="Proteomes" id="UP001386955">
    <property type="component" value="Unassembled WGS sequence"/>
</dbReference>
<dbReference type="EMBL" id="JAYMYS010000007">
    <property type="protein sequence ID" value="KAK7386830.1"/>
    <property type="molecule type" value="Genomic_DNA"/>
</dbReference>
<dbReference type="AlphaFoldDB" id="A0AAN9S0A9"/>
<evidence type="ECO:0000313" key="3">
    <source>
        <dbReference type="Proteomes" id="UP001386955"/>
    </source>
</evidence>
<dbReference type="Gene3D" id="3.30.200.20">
    <property type="entry name" value="Phosphorylase Kinase, domain 1"/>
    <property type="match status" value="1"/>
</dbReference>
<proteinExistence type="predicted"/>
<dbReference type="InterPro" id="IPR011009">
    <property type="entry name" value="Kinase-like_dom_sf"/>
</dbReference>
<evidence type="ECO:0000256" key="1">
    <source>
        <dbReference type="PROSITE-ProRule" id="PRU10141"/>
    </source>
</evidence>
<reference evidence="2 3" key="1">
    <citation type="submission" date="2024-01" db="EMBL/GenBank/DDBJ databases">
        <title>The genomes of 5 underutilized Papilionoideae crops provide insights into root nodulation and disease resistanc.</title>
        <authorList>
            <person name="Jiang F."/>
        </authorList>
    </citation>
    <scope>NUCLEOTIDE SEQUENCE [LARGE SCALE GENOMIC DNA]</scope>
    <source>
        <strain evidence="2">DUOXIRENSHENG_FW03</strain>
        <tissue evidence="2">Leaves</tissue>
    </source>
</reference>
<name>A0AAN9S0A9_PSOTE</name>
<comment type="caution">
    <text evidence="2">The sequence shown here is derived from an EMBL/GenBank/DDBJ whole genome shotgun (WGS) entry which is preliminary data.</text>
</comment>
<dbReference type="SUPFAM" id="SSF56112">
    <property type="entry name" value="Protein kinase-like (PK-like)"/>
    <property type="match status" value="1"/>
</dbReference>
<keyword evidence="1" id="KW-0547">Nucleotide-binding</keyword>
<dbReference type="InterPro" id="IPR050823">
    <property type="entry name" value="Plant_Ser_Thr_Prot_Kinase"/>
</dbReference>
<protein>
    <submittedName>
        <fullName evidence="2">Uncharacterized protein</fullName>
    </submittedName>
</protein>
<sequence length="227" mass="25141">MKVMKHPSKPWRPLTTNCCTIEDQTIFNDLSRCKPSSSAISNDIAQLPSLFHWLSFSDLSHFSSIASNEDLAQSFATNLYDFQLSEMRAITQNFSSNFLLGEGGFGAVHKGYIDANLKKGLKAQPVAVKILNVEGLQGHREWLDFTAKLSDFGLAKMLPEGTKSHVTTTRVWGTYGYAAPEYISTVQNMAVNYGHWTQCAGNRASNKVKIDLRAGANHKNLSHLVSN</sequence>
<feature type="binding site" evidence="1">
    <location>
        <position position="129"/>
    </location>
    <ligand>
        <name>ATP</name>
        <dbReference type="ChEBI" id="CHEBI:30616"/>
    </ligand>
</feature>